<name>Q9AY86_ORYSJ</name>
<reference evidence="3" key="2">
    <citation type="journal article" date="2005" name="Nature">
        <title>The map-based sequence of the rice genome.</title>
        <authorList>
            <consortium name="International rice genome sequencing project (IRGSP)"/>
            <person name="Matsumoto T."/>
            <person name="Wu J."/>
            <person name="Kanamori H."/>
            <person name="Katayose Y."/>
            <person name="Fujisawa M."/>
            <person name="Namiki N."/>
            <person name="Mizuno H."/>
            <person name="Yamamoto K."/>
            <person name="Antonio B.A."/>
            <person name="Baba T."/>
            <person name="Sakata K."/>
            <person name="Nagamura Y."/>
            <person name="Aoki H."/>
            <person name="Arikawa K."/>
            <person name="Arita K."/>
            <person name="Bito T."/>
            <person name="Chiden Y."/>
            <person name="Fujitsuka N."/>
            <person name="Fukunaka R."/>
            <person name="Hamada M."/>
            <person name="Harada C."/>
            <person name="Hayashi A."/>
            <person name="Hijishita S."/>
            <person name="Honda M."/>
            <person name="Hosokawa S."/>
            <person name="Ichikawa Y."/>
            <person name="Idonuma A."/>
            <person name="Iijima M."/>
            <person name="Ikeda M."/>
            <person name="Ikeno M."/>
            <person name="Ito K."/>
            <person name="Ito S."/>
            <person name="Ito T."/>
            <person name="Ito Y."/>
            <person name="Ito Y."/>
            <person name="Iwabuchi A."/>
            <person name="Kamiya K."/>
            <person name="Karasawa W."/>
            <person name="Kurita K."/>
            <person name="Katagiri S."/>
            <person name="Kikuta A."/>
            <person name="Kobayashi H."/>
            <person name="Kobayashi N."/>
            <person name="Machita K."/>
            <person name="Maehara T."/>
            <person name="Masukawa M."/>
            <person name="Mizubayashi T."/>
            <person name="Mukai Y."/>
            <person name="Nagasaki H."/>
            <person name="Nagata Y."/>
            <person name="Naito S."/>
            <person name="Nakashima M."/>
            <person name="Nakama Y."/>
            <person name="Nakamichi Y."/>
            <person name="Nakamura M."/>
            <person name="Meguro A."/>
            <person name="Negishi M."/>
            <person name="Ohta I."/>
            <person name="Ohta T."/>
            <person name="Okamoto M."/>
            <person name="Ono N."/>
            <person name="Saji S."/>
            <person name="Sakaguchi M."/>
            <person name="Sakai K."/>
            <person name="Shibata M."/>
            <person name="Shimokawa T."/>
            <person name="Song J."/>
            <person name="Takazaki Y."/>
            <person name="Terasawa K."/>
            <person name="Tsugane M."/>
            <person name="Tsuji K."/>
            <person name="Ueda S."/>
            <person name="Waki K."/>
            <person name="Yamagata H."/>
            <person name="Yamamoto M."/>
            <person name="Yamamoto S."/>
            <person name="Yamane H."/>
            <person name="Yoshiki S."/>
            <person name="Yoshihara R."/>
            <person name="Yukawa K."/>
            <person name="Zhong H."/>
            <person name="Yano M."/>
            <person name="Yuan Q."/>
            <person name="Ouyang S."/>
            <person name="Liu J."/>
            <person name="Jones K.M."/>
            <person name="Gansberger K."/>
            <person name="Moffat K."/>
            <person name="Hill J."/>
            <person name="Bera J."/>
            <person name="Fadrosh D."/>
            <person name="Jin S."/>
            <person name="Johri S."/>
            <person name="Kim M."/>
            <person name="Overton L."/>
            <person name="Reardon M."/>
            <person name="Tsitrin T."/>
            <person name="Vuong H."/>
            <person name="Weaver B."/>
            <person name="Ciecko A."/>
            <person name="Tallon L."/>
            <person name="Jackson J."/>
            <person name="Pai G."/>
            <person name="Aken S.V."/>
            <person name="Utterback T."/>
            <person name="Reidmuller S."/>
            <person name="Feldblyum T."/>
            <person name="Hsiao J."/>
            <person name="Zismann V."/>
            <person name="Iobst S."/>
            <person name="de Vazeille A.R."/>
            <person name="Buell C.R."/>
            <person name="Ying K."/>
            <person name="Li Y."/>
            <person name="Lu T."/>
            <person name="Huang Y."/>
            <person name="Zhao Q."/>
            <person name="Feng Q."/>
            <person name="Zhang L."/>
            <person name="Zhu J."/>
            <person name="Weng Q."/>
            <person name="Mu J."/>
            <person name="Lu Y."/>
            <person name="Fan D."/>
            <person name="Liu Y."/>
            <person name="Guan J."/>
            <person name="Zhang Y."/>
            <person name="Yu S."/>
            <person name="Liu X."/>
            <person name="Zhang Y."/>
            <person name="Hong G."/>
            <person name="Han B."/>
            <person name="Choisne N."/>
            <person name="Demange N."/>
            <person name="Orjeda G."/>
            <person name="Samain S."/>
            <person name="Cattolico L."/>
            <person name="Pelletier E."/>
            <person name="Couloux A."/>
            <person name="Segurens B."/>
            <person name="Wincker P."/>
            <person name="D'Hont A."/>
            <person name="Scarpelli C."/>
            <person name="Weissenbach J."/>
            <person name="Salanoubat M."/>
            <person name="Quetier F."/>
            <person name="Yu Y."/>
            <person name="Kim H.R."/>
            <person name="Rambo T."/>
            <person name="Currie J."/>
            <person name="Collura K."/>
            <person name="Luo M."/>
            <person name="Yang T."/>
            <person name="Ammiraju J.S.S."/>
            <person name="Engler F."/>
            <person name="Soderlund C."/>
            <person name="Wing R.A."/>
            <person name="Palmer L.E."/>
            <person name="de la Bastide M."/>
            <person name="Spiegel L."/>
            <person name="Nascimento L."/>
            <person name="Zutavern T."/>
            <person name="O'Shaughnessy A."/>
            <person name="Dike S."/>
            <person name="Dedhia N."/>
            <person name="Preston R."/>
            <person name="Balija V."/>
            <person name="McCombie W.R."/>
            <person name="Chow T."/>
            <person name="Chen H."/>
            <person name="Chung M."/>
            <person name="Chen C."/>
            <person name="Shaw J."/>
            <person name="Wu H."/>
            <person name="Hsiao K."/>
            <person name="Chao Y."/>
            <person name="Chu M."/>
            <person name="Cheng C."/>
            <person name="Hour A."/>
            <person name="Lee P."/>
            <person name="Lin S."/>
            <person name="Lin Y."/>
            <person name="Liou J."/>
            <person name="Liu S."/>
            <person name="Hsing Y."/>
            <person name="Raghuvanshi S."/>
            <person name="Mohanty A."/>
            <person name="Bharti A.K."/>
            <person name="Gaur A."/>
            <person name="Gupta V."/>
            <person name="Kumar D."/>
            <person name="Ravi V."/>
            <person name="Vij S."/>
            <person name="Kapur A."/>
            <person name="Khurana P."/>
            <person name="Khurana P."/>
            <person name="Khurana J.P."/>
            <person name="Tyagi A.K."/>
            <person name="Gaikwad K."/>
            <person name="Singh A."/>
            <person name="Dalal V."/>
            <person name="Srivastava S."/>
            <person name="Dixit A."/>
            <person name="Pal A.K."/>
            <person name="Ghazi I.A."/>
            <person name="Yadav M."/>
            <person name="Pandit A."/>
            <person name="Bhargava A."/>
            <person name="Sureshbabu K."/>
            <person name="Batra K."/>
            <person name="Sharma T.R."/>
            <person name="Mohapatra T."/>
            <person name="Singh N.K."/>
            <person name="Messing J."/>
            <person name="Nelson A.B."/>
            <person name="Fuks G."/>
            <person name="Kavchok S."/>
            <person name="Keizer G."/>
            <person name="Linton E."/>
            <person name="Llaca V."/>
            <person name="Song R."/>
            <person name="Tanyolac B."/>
            <person name="Young S."/>
            <person name="Ho-Il K."/>
            <person name="Hahn J.H."/>
            <person name="Sangsakoo G."/>
            <person name="Vanavichit A."/>
            <person name="de Mattos Luiz.A.T."/>
            <person name="Zimmer P.D."/>
            <person name="Malone G."/>
            <person name="Dellagostin O."/>
            <person name="de Oliveira A.C."/>
            <person name="Bevan M."/>
            <person name="Bancroft I."/>
            <person name="Minx P."/>
            <person name="Cordum H."/>
            <person name="Wilson R."/>
            <person name="Cheng Z."/>
            <person name="Jin W."/>
            <person name="Jiang J."/>
            <person name="Leong S.A."/>
            <person name="Iwama H."/>
            <person name="Gojobori T."/>
            <person name="Itoh T."/>
            <person name="Niimura Y."/>
            <person name="Fujii Y."/>
            <person name="Habara T."/>
            <person name="Sakai H."/>
            <person name="Sato Y."/>
            <person name="Wilson G."/>
            <person name="Kumar K."/>
            <person name="McCouch S."/>
            <person name="Juretic N."/>
            <person name="Hoen D."/>
            <person name="Wright S."/>
            <person name="Bruskiewich R."/>
            <person name="Bureau T."/>
            <person name="Miyao A."/>
            <person name="Hirochika H."/>
            <person name="Nishikawa T."/>
            <person name="Kadowaki K."/>
            <person name="Sugiura M."/>
            <person name="Burr B."/>
            <person name="Sasaki T."/>
        </authorList>
    </citation>
    <scope>NUCLEOTIDE SEQUENCE [LARGE SCALE GENOMIC DNA]</scope>
    <source>
        <strain evidence="3">cv. Nipponbare</strain>
    </source>
</reference>
<sequence>MMMFNASYRGMKNVDSQQCWEALIVCTGGSNNDINVLNQSPIFTDILMGTSTRLRYTVNGIQYDLGYYLADGIYPEWATIVKSIRHPQLEKHKLFAQQQESARKDAECAFGLLGARFKVVATTTHLWEQSDISNIMTACIIMYNMIVEDEGHLDPLDAHEFEGDYEIEPPEHMYSTPIPMANLVQRDIAVHN</sequence>
<organism evidence="1 3">
    <name type="scientific">Oryza sativa subsp. japonica</name>
    <name type="common">Rice</name>
    <dbReference type="NCBI Taxonomy" id="39947"/>
    <lineage>
        <taxon>Eukaryota</taxon>
        <taxon>Viridiplantae</taxon>
        <taxon>Streptophyta</taxon>
        <taxon>Embryophyta</taxon>
        <taxon>Tracheophyta</taxon>
        <taxon>Spermatophyta</taxon>
        <taxon>Magnoliopsida</taxon>
        <taxon>Liliopsida</taxon>
        <taxon>Poales</taxon>
        <taxon>Poaceae</taxon>
        <taxon>BOP clade</taxon>
        <taxon>Oryzoideae</taxon>
        <taxon>Oryzeae</taxon>
        <taxon>Oryzinae</taxon>
        <taxon>Oryza</taxon>
        <taxon>Oryza sativa</taxon>
    </lineage>
</organism>
<proteinExistence type="predicted"/>
<protein>
    <recommendedName>
        <fullName evidence="4">Transposon protein, putative, Pong sub-class</fullName>
    </recommendedName>
</protein>
<reference evidence="2" key="4">
    <citation type="submission" date="2006-01" db="EMBL/GenBank/DDBJ databases">
        <title>Oryza sativa chromosome 3 BAC OSJNBb0015I21 genomic sequence.</title>
        <authorList>
            <person name="Buell C.R."/>
            <person name="Yuan Q."/>
            <person name="Ouyang S."/>
            <person name="Liu J."/>
            <person name="Gansberger K."/>
            <person name="Jones K.M."/>
            <person name="Overton II L.L."/>
            <person name="Tsitrin T."/>
            <person name="Kim M.M."/>
            <person name="Bera J.J."/>
            <person name="Jin S.S."/>
            <person name="Fadrosh D.W."/>
            <person name="Tallon L.J."/>
            <person name="Koo H."/>
            <person name="Zismann V."/>
            <person name="Hsiao J."/>
            <person name="Blunt S."/>
            <person name="Vanaken S.S."/>
            <person name="Riedmuller S.B."/>
            <person name="Utterback T.T."/>
            <person name="Feldblyum T.V."/>
            <person name="Yang Q.Q."/>
            <person name="Haas B.J."/>
            <person name="Suh B.B."/>
            <person name="Peterson J.J."/>
            <person name="Quackenbush J."/>
            <person name="White O."/>
            <person name="Salzberg S.L."/>
            <person name="Fraser C.M."/>
        </authorList>
    </citation>
    <scope>NUCLEOTIDE SEQUENCE</scope>
</reference>
<evidence type="ECO:0000313" key="1">
    <source>
        <dbReference type="EMBL" id="AAG59659.1"/>
    </source>
</evidence>
<dbReference type="AlphaFoldDB" id="Q9AY86"/>
<evidence type="ECO:0000313" key="2">
    <source>
        <dbReference type="EMBL" id="AAR00638.1"/>
    </source>
</evidence>
<dbReference type="PANTHER" id="PTHR47150">
    <property type="entry name" value="OS12G0169200 PROTEIN"/>
    <property type="match status" value="1"/>
</dbReference>
<reference evidence="1" key="3">
    <citation type="submission" date="2006-01" db="EMBL/GenBank/DDBJ databases">
        <title>Oryza sativa chromosome 3 BAC OSJNBa0004B24 genomic sequence.</title>
        <authorList>
            <person name="Buell C.R."/>
            <person name="Yuan Q."/>
            <person name="Moffat K.S."/>
            <person name="Hill J.N."/>
            <person name="Burr P.C."/>
            <person name="Hsiao J."/>
            <person name="Zismann V."/>
            <person name="Pai G."/>
            <person name="Bowman C.L."/>
            <person name="Fujii C.Y."/>
            <person name="VanAken S.E."/>
            <person name="Bowman C.L."/>
            <person name="Craven B."/>
            <person name="Utterback T.R."/>
            <person name="Khalak H."/>
            <person name="Feldblyum T.V."/>
            <person name="Quackenbush J."/>
            <person name="White O."/>
            <person name="Salzberg S.L."/>
            <person name="Fraser C.M."/>
        </authorList>
    </citation>
    <scope>NUCLEOTIDE SEQUENCE</scope>
</reference>
<dbReference type="EMBL" id="AC084319">
    <property type="protein sequence ID" value="AAG59659.1"/>
    <property type="molecule type" value="Genomic_DNA"/>
</dbReference>
<gene>
    <name evidence="2" type="primary">OSJNBb0015I21.5</name>
    <name evidence="1" type="ORF">OSJNBa0004B24.24</name>
</gene>
<evidence type="ECO:0008006" key="4">
    <source>
        <dbReference type="Google" id="ProtNLM"/>
    </source>
</evidence>
<dbReference type="Pfam" id="PF04827">
    <property type="entry name" value="Plant_tran"/>
    <property type="match status" value="1"/>
</dbReference>
<dbReference type="PANTHER" id="PTHR47150:SF5">
    <property type="entry name" value="OS07G0546750 PROTEIN"/>
    <property type="match status" value="1"/>
</dbReference>
<accession>Q9AY86</accession>
<reference evidence="3" key="5">
    <citation type="journal article" date="2008" name="Nucleic Acids Res.">
        <title>The rice annotation project database (RAP-DB): 2008 update.</title>
        <authorList>
            <consortium name="The rice annotation project (RAP)"/>
        </authorList>
    </citation>
    <scope>GENOME REANNOTATION</scope>
    <source>
        <strain evidence="3">cv. Nipponbare</strain>
    </source>
</reference>
<dbReference type="InterPro" id="IPR006912">
    <property type="entry name" value="Harbinger_derived_prot"/>
</dbReference>
<reference evidence="1" key="1">
    <citation type="submission" date="2001-01" db="EMBL/GenBank/DDBJ databases">
        <authorList>
            <person name="Buell R."/>
        </authorList>
    </citation>
    <scope>NUCLEOTIDE SEQUENCE</scope>
</reference>
<dbReference type="EMBL" id="AC091302">
    <property type="protein sequence ID" value="AAR00638.1"/>
    <property type="molecule type" value="Genomic_DNA"/>
</dbReference>
<evidence type="ECO:0000313" key="3">
    <source>
        <dbReference type="Proteomes" id="UP000000763"/>
    </source>
</evidence>
<accession>Q75LU3</accession>
<dbReference type="Proteomes" id="UP000000763">
    <property type="component" value="Chromosome 3"/>
</dbReference>